<reference evidence="2 3" key="1">
    <citation type="journal article" date="2012" name="J. Bacteriol.">
        <title>Complete genome sequence of the anaerobic perchlorate-reducing bacterium Azospira suillum strain PS.</title>
        <authorList>
            <person name="Byrne-Bailey K.G."/>
            <person name="Coates J.D."/>
        </authorList>
    </citation>
    <scope>NUCLEOTIDE SEQUENCE [LARGE SCALE GENOMIC DNA]</scope>
    <source>
        <strain evidence="3">ATCC BAA-33 / DSM 13638 / PS</strain>
    </source>
</reference>
<dbReference type="RefSeq" id="WP_014237610.1">
    <property type="nucleotide sequence ID" value="NC_016616.1"/>
</dbReference>
<dbReference type="KEGG" id="dsu:Dsui_2578"/>
<keyword evidence="1" id="KW-1133">Transmembrane helix</keyword>
<feature type="transmembrane region" description="Helical" evidence="1">
    <location>
        <begin position="20"/>
        <end position="41"/>
    </location>
</feature>
<dbReference type="Proteomes" id="UP000005633">
    <property type="component" value="Chromosome"/>
</dbReference>
<sequence length="109" mass="11281">MKAMQRVKAVLRTTKLEHYISGLILGLTTSYVQASILAPVICKGFKTLAGNDLYSIAAGVGGAGLLIANAMDEGDNKLKTGALRIAGVTAVAINLESITTMVTGTPWGC</sequence>
<proteinExistence type="predicted"/>
<gene>
    <name evidence="2" type="ordered locus">Dsui_2578</name>
</gene>
<evidence type="ECO:0000313" key="3">
    <source>
        <dbReference type="Proteomes" id="UP000005633"/>
    </source>
</evidence>
<feature type="transmembrane region" description="Helical" evidence="1">
    <location>
        <begin position="53"/>
        <end position="71"/>
    </location>
</feature>
<keyword evidence="1" id="KW-0472">Membrane</keyword>
<organism evidence="2 3">
    <name type="scientific">Azospira oryzae (strain ATCC BAA-33 / DSM 13638 / PS)</name>
    <name type="common">Dechlorosoma suillum</name>
    <dbReference type="NCBI Taxonomy" id="640081"/>
    <lineage>
        <taxon>Bacteria</taxon>
        <taxon>Pseudomonadati</taxon>
        <taxon>Pseudomonadota</taxon>
        <taxon>Betaproteobacteria</taxon>
        <taxon>Rhodocyclales</taxon>
        <taxon>Rhodocyclaceae</taxon>
        <taxon>Azospira</taxon>
    </lineage>
</organism>
<evidence type="ECO:0000313" key="2">
    <source>
        <dbReference type="EMBL" id="AEV26929.1"/>
    </source>
</evidence>
<keyword evidence="1" id="KW-0812">Transmembrane</keyword>
<accession>G8QNN5</accession>
<evidence type="ECO:0000256" key="1">
    <source>
        <dbReference type="SAM" id="Phobius"/>
    </source>
</evidence>
<dbReference type="EMBL" id="CP003153">
    <property type="protein sequence ID" value="AEV26929.1"/>
    <property type="molecule type" value="Genomic_DNA"/>
</dbReference>
<dbReference type="STRING" id="640081.Dsui_2578"/>
<dbReference type="HOGENOM" id="CLU_2178412_0_0_4"/>
<protein>
    <submittedName>
        <fullName evidence="2">Uncharacterized protein</fullName>
    </submittedName>
</protein>
<dbReference type="AlphaFoldDB" id="G8QNN5"/>
<name>G8QNN5_AZOOP</name>